<dbReference type="Proteomes" id="UP000009320">
    <property type="component" value="Unassembled WGS sequence"/>
</dbReference>
<dbReference type="Gene3D" id="3.40.50.720">
    <property type="entry name" value="NAD(P)-binding Rossmann-like Domain"/>
    <property type="match status" value="1"/>
</dbReference>
<dbReference type="InterPro" id="IPR036291">
    <property type="entry name" value="NAD(P)-bd_dom_sf"/>
</dbReference>
<dbReference type="STRING" id="1423758.FC41_GL000919"/>
<name>I7JUY1_9LACO</name>
<dbReference type="Gene3D" id="3.90.180.10">
    <property type="entry name" value="Medium-chain alcohol dehydrogenases, catalytic domain"/>
    <property type="match status" value="1"/>
</dbReference>
<dbReference type="PATRIC" id="fig|1423758.3.peg.928"/>
<sequence>MLKARYPNIFVSGTSRNLAKEKQMKDVGYDEVIVDEKGQLKTNKKFTKILELIGPKTVKDSFKHTQEGGIVCSTGQLGNQWYLEDFDPIIDIAPNSYLTSFYSDNVDNLKINQMLEYIEKYHVDCKPEKVFDLKHTADAHRYLESKHSFGKVVVVEDN</sequence>
<gene>
    <name evidence="1" type="ORF">BN55_00805</name>
</gene>
<dbReference type="eggNOG" id="COG0604">
    <property type="taxonomic scope" value="Bacteria"/>
</dbReference>
<reference evidence="1 2" key="1">
    <citation type="submission" date="2012-06" db="EMBL/GenBank/DDBJ databases">
        <title>Draft Genome Sequence of Lactobacillus hominis Strain CRBIP 24.179T, isolated from human intestine.</title>
        <authorList>
            <person name="Cousin S."/>
            <person name="Ma L."/>
            <person name="Bizet C."/>
            <person name="Loux V."/>
            <person name="Bouchier C."/>
            <person name="Clermont D."/>
            <person name="Creno S."/>
        </authorList>
    </citation>
    <scope>NUCLEOTIDE SEQUENCE [LARGE SCALE GENOMIC DNA]</scope>
    <source>
        <strain evidence="2">CRBIP 24.179T</strain>
    </source>
</reference>
<comment type="caution">
    <text evidence="1">The sequence shown here is derived from an EMBL/GenBank/DDBJ whole genome shotgun (WGS) entry which is preliminary data.</text>
</comment>
<dbReference type="EMBL" id="CAKE01000010">
    <property type="protein sequence ID" value="CCI81876.1"/>
    <property type="molecule type" value="Genomic_DNA"/>
</dbReference>
<proteinExistence type="predicted"/>
<dbReference type="Pfam" id="PF13602">
    <property type="entry name" value="ADH_zinc_N_2"/>
    <property type="match status" value="1"/>
</dbReference>
<evidence type="ECO:0000313" key="2">
    <source>
        <dbReference type="Proteomes" id="UP000009320"/>
    </source>
</evidence>
<dbReference type="AlphaFoldDB" id="I7JUY1"/>
<organism evidence="1 2">
    <name type="scientific">Lactobacillus hominis DSM 23910 = CRBIP 24.179</name>
    <dbReference type="NCBI Taxonomy" id="1423758"/>
    <lineage>
        <taxon>Bacteria</taxon>
        <taxon>Bacillati</taxon>
        <taxon>Bacillota</taxon>
        <taxon>Bacilli</taxon>
        <taxon>Lactobacillales</taxon>
        <taxon>Lactobacillaceae</taxon>
        <taxon>Lactobacillus</taxon>
    </lineage>
</organism>
<evidence type="ECO:0000313" key="1">
    <source>
        <dbReference type="EMBL" id="CCI81876.1"/>
    </source>
</evidence>
<dbReference type="GeneID" id="82847109"/>
<accession>I7JUY1</accession>
<dbReference type="SUPFAM" id="SSF51735">
    <property type="entry name" value="NAD(P)-binding Rossmann-fold domains"/>
    <property type="match status" value="1"/>
</dbReference>
<protein>
    <submittedName>
        <fullName evidence="1">Oxidoreductase, zinc-binding dehydrogenase family protein</fullName>
    </submittedName>
</protein>
<keyword evidence="2" id="KW-1185">Reference proteome</keyword>
<dbReference type="RefSeq" id="WP_008470792.1">
    <property type="nucleotide sequence ID" value="NZ_AYZP01000002.1"/>
</dbReference>